<sequence>MRFAAAAEAALACGWRYTVVSGWHPYVQTTLDTLASQRRPMADPLGLQKQVLAQLAQGPRPFGELAQMTTVPVVGRAAILHLLWHRSVGVDLSAPLTDRSVVHRSTPELGRPR</sequence>
<reference evidence="2" key="1">
    <citation type="journal article" date="2019" name="Int. J. Syst. Evol. Microbiol.">
        <title>The Global Catalogue of Microorganisms (GCM) 10K type strain sequencing project: providing services to taxonomists for standard genome sequencing and annotation.</title>
        <authorList>
            <consortium name="The Broad Institute Genomics Platform"/>
            <consortium name="The Broad Institute Genome Sequencing Center for Infectious Disease"/>
            <person name="Wu L."/>
            <person name="Ma J."/>
        </authorList>
    </citation>
    <scope>NUCLEOTIDE SEQUENCE [LARGE SCALE GENOMIC DNA]</scope>
    <source>
        <strain evidence="2">CCM 7224</strain>
    </source>
</reference>
<dbReference type="RefSeq" id="WP_344380166.1">
    <property type="nucleotide sequence ID" value="NZ_BAAASQ010000038.1"/>
</dbReference>
<protein>
    <submittedName>
        <fullName evidence="1">Uncharacterized protein</fullName>
    </submittedName>
</protein>
<dbReference type="Proteomes" id="UP001595834">
    <property type="component" value="Unassembled WGS sequence"/>
</dbReference>
<dbReference type="EMBL" id="JBHSIZ010000011">
    <property type="protein sequence ID" value="MFC4956843.1"/>
    <property type="molecule type" value="Genomic_DNA"/>
</dbReference>
<keyword evidence="2" id="KW-1185">Reference proteome</keyword>
<proteinExistence type="predicted"/>
<evidence type="ECO:0000313" key="1">
    <source>
        <dbReference type="EMBL" id="MFC4956843.1"/>
    </source>
</evidence>
<organism evidence="1 2">
    <name type="scientific">Streptomyces mauvecolor</name>
    <dbReference type="NCBI Taxonomy" id="58345"/>
    <lineage>
        <taxon>Bacteria</taxon>
        <taxon>Bacillati</taxon>
        <taxon>Actinomycetota</taxon>
        <taxon>Actinomycetes</taxon>
        <taxon>Kitasatosporales</taxon>
        <taxon>Streptomycetaceae</taxon>
        <taxon>Streptomyces</taxon>
    </lineage>
</organism>
<gene>
    <name evidence="1" type="ORF">ACFPFX_11075</name>
</gene>
<accession>A0ABV9UJY5</accession>
<evidence type="ECO:0000313" key="2">
    <source>
        <dbReference type="Proteomes" id="UP001595834"/>
    </source>
</evidence>
<name>A0ABV9UJY5_9ACTN</name>
<comment type="caution">
    <text evidence="1">The sequence shown here is derived from an EMBL/GenBank/DDBJ whole genome shotgun (WGS) entry which is preliminary data.</text>
</comment>